<dbReference type="Proteomes" id="UP000799118">
    <property type="component" value="Unassembled WGS sequence"/>
</dbReference>
<evidence type="ECO:0000313" key="7">
    <source>
        <dbReference type="EMBL" id="KAE9409644.1"/>
    </source>
</evidence>
<evidence type="ECO:0000256" key="5">
    <source>
        <dbReference type="SAM" id="SignalP"/>
    </source>
</evidence>
<feature type="chain" id="PRO_5025366748" evidence="5">
    <location>
        <begin position="19"/>
        <end position="477"/>
    </location>
</feature>
<dbReference type="InterPro" id="IPR016166">
    <property type="entry name" value="FAD-bd_PCMH"/>
</dbReference>
<comment type="similarity">
    <text evidence="1">Belongs to the oxygen-dependent FAD-linked oxidoreductase family.</text>
</comment>
<dbReference type="InterPro" id="IPR006094">
    <property type="entry name" value="Oxid_FAD_bind_N"/>
</dbReference>
<dbReference type="EMBL" id="ML769387">
    <property type="protein sequence ID" value="KAE9409644.1"/>
    <property type="molecule type" value="Genomic_DNA"/>
</dbReference>
<dbReference type="OrthoDB" id="2151789at2759"/>
<keyword evidence="5" id="KW-0732">Signal</keyword>
<dbReference type="Gene3D" id="3.30.465.10">
    <property type="match status" value="1"/>
</dbReference>
<dbReference type="PANTHER" id="PTHR42973:SF13">
    <property type="entry name" value="FAD-BINDING PCMH-TYPE DOMAIN-CONTAINING PROTEIN"/>
    <property type="match status" value="1"/>
</dbReference>
<evidence type="ECO:0000313" key="8">
    <source>
        <dbReference type="Proteomes" id="UP000799118"/>
    </source>
</evidence>
<dbReference type="PROSITE" id="PS51387">
    <property type="entry name" value="FAD_PCMH"/>
    <property type="match status" value="1"/>
</dbReference>
<feature type="domain" description="FAD-binding PCMH-type" evidence="6">
    <location>
        <begin position="66"/>
        <end position="256"/>
    </location>
</feature>
<dbReference type="AlphaFoldDB" id="A0A6A4IMG2"/>
<dbReference type="InterPro" id="IPR050416">
    <property type="entry name" value="FAD-linked_Oxidoreductase"/>
</dbReference>
<evidence type="ECO:0000256" key="2">
    <source>
        <dbReference type="ARBA" id="ARBA00022630"/>
    </source>
</evidence>
<sequence>MLLASSLVAALILMPCLADPQANFKAPELSKKCCNELNSALPGKVFWPSSESYRTQQSSYYSGEQATMAPACRVSPSSTADVSRILELAHAGRCHFAVRTGGHMAWSGASNIGSEGFTIDMQQVKGVPKLSEDKSVISFGAGSRWRDVYAVLKPENLTTVGGRVGDVGVGGFLLGGGIGFLSAEHGFGSDSIVNYEVVLGNGSIVNANLEQHADLYWAFFAIRDAPILLEHLVTLAWNPEAKDYIIWTLQTYLKPEPYPALWSDFEPLTPLVDMMGIKNLVDITEEFQESDPGKHGRSRWLSMTYKVNAQFHLDLHAKGVELFEPYHDHPGVHWAVSIQPIPARLASAAVKNGGNPTCLLEDDGDLWGKRLSLMLITTDWLDPADDDIMNTNAETLLKWAEDEAQRRGLFSPFIYMNYASGSEPVMARSISEAKLKKMKEVKKRYDPDGVLAELWHGGFKLQTEEEQRVLEHDRSEL</sequence>
<gene>
    <name evidence="7" type="ORF">BT96DRAFT_953464</name>
</gene>
<keyword evidence="8" id="KW-1185">Reference proteome</keyword>
<evidence type="ECO:0000256" key="1">
    <source>
        <dbReference type="ARBA" id="ARBA00005466"/>
    </source>
</evidence>
<feature type="signal peptide" evidence="5">
    <location>
        <begin position="1"/>
        <end position="18"/>
    </location>
</feature>
<dbReference type="SUPFAM" id="SSF56176">
    <property type="entry name" value="FAD-binding/transporter-associated domain-like"/>
    <property type="match status" value="1"/>
</dbReference>
<dbReference type="InterPro" id="IPR016169">
    <property type="entry name" value="FAD-bd_PCMH_sub2"/>
</dbReference>
<reference evidence="7" key="1">
    <citation type="journal article" date="2019" name="Environ. Microbiol.">
        <title>Fungal ecological strategies reflected in gene transcription - a case study of two litter decomposers.</title>
        <authorList>
            <person name="Barbi F."/>
            <person name="Kohler A."/>
            <person name="Barry K."/>
            <person name="Baskaran P."/>
            <person name="Daum C."/>
            <person name="Fauchery L."/>
            <person name="Ihrmark K."/>
            <person name="Kuo A."/>
            <person name="LaButti K."/>
            <person name="Lipzen A."/>
            <person name="Morin E."/>
            <person name="Grigoriev I.V."/>
            <person name="Henrissat B."/>
            <person name="Lindahl B."/>
            <person name="Martin F."/>
        </authorList>
    </citation>
    <scope>NUCLEOTIDE SEQUENCE</scope>
    <source>
        <strain evidence="7">JB14</strain>
    </source>
</reference>
<dbReference type="PANTHER" id="PTHR42973">
    <property type="entry name" value="BINDING OXIDOREDUCTASE, PUTATIVE (AFU_ORTHOLOGUE AFUA_1G17690)-RELATED"/>
    <property type="match status" value="1"/>
</dbReference>
<keyword evidence="3" id="KW-0274">FAD</keyword>
<dbReference type="Pfam" id="PF01565">
    <property type="entry name" value="FAD_binding_4"/>
    <property type="match status" value="1"/>
</dbReference>
<evidence type="ECO:0000259" key="6">
    <source>
        <dbReference type="PROSITE" id="PS51387"/>
    </source>
</evidence>
<evidence type="ECO:0000256" key="3">
    <source>
        <dbReference type="ARBA" id="ARBA00022827"/>
    </source>
</evidence>
<accession>A0A6A4IMG2</accession>
<protein>
    <submittedName>
        <fullName evidence="7">FAD-binding domain-containing protein</fullName>
    </submittedName>
</protein>
<proteinExistence type="inferred from homology"/>
<keyword evidence="4" id="KW-0560">Oxidoreductase</keyword>
<keyword evidence="2" id="KW-0285">Flavoprotein</keyword>
<name>A0A6A4IMG2_9AGAR</name>
<evidence type="ECO:0000256" key="4">
    <source>
        <dbReference type="ARBA" id="ARBA00023002"/>
    </source>
</evidence>
<dbReference type="InterPro" id="IPR036318">
    <property type="entry name" value="FAD-bd_PCMH-like_sf"/>
</dbReference>
<dbReference type="GO" id="GO:0016491">
    <property type="term" value="F:oxidoreductase activity"/>
    <property type="evidence" value="ECO:0007669"/>
    <property type="project" value="UniProtKB-KW"/>
</dbReference>
<organism evidence="7 8">
    <name type="scientific">Gymnopus androsaceus JB14</name>
    <dbReference type="NCBI Taxonomy" id="1447944"/>
    <lineage>
        <taxon>Eukaryota</taxon>
        <taxon>Fungi</taxon>
        <taxon>Dikarya</taxon>
        <taxon>Basidiomycota</taxon>
        <taxon>Agaricomycotina</taxon>
        <taxon>Agaricomycetes</taxon>
        <taxon>Agaricomycetidae</taxon>
        <taxon>Agaricales</taxon>
        <taxon>Marasmiineae</taxon>
        <taxon>Omphalotaceae</taxon>
        <taxon>Gymnopus</taxon>
    </lineage>
</organism>
<dbReference type="GO" id="GO:0071949">
    <property type="term" value="F:FAD binding"/>
    <property type="evidence" value="ECO:0007669"/>
    <property type="project" value="InterPro"/>
</dbReference>